<protein>
    <recommendedName>
        <fullName evidence="6">Lipoprotein</fullName>
    </recommendedName>
</protein>
<reference evidence="2 5" key="2">
    <citation type="submission" date="2021-03" db="EMBL/GenBank/DDBJ databases">
        <title>Whole genome shotgun sequence of Salinispora arenicola NBRC 105043.</title>
        <authorList>
            <person name="Komaki H."/>
            <person name="Tamura T."/>
        </authorList>
    </citation>
    <scope>NUCLEOTIDE SEQUENCE [LARGE SCALE GENOMIC DNA]</scope>
    <source>
        <strain evidence="2 5">NBRC 105043</strain>
    </source>
</reference>
<gene>
    <name evidence="3" type="ORF">FB564_0700</name>
    <name evidence="2" type="ORF">Sar04_03820</name>
</gene>
<dbReference type="PROSITE" id="PS51257">
    <property type="entry name" value="PROKAR_LIPOPROTEIN"/>
    <property type="match status" value="1"/>
</dbReference>
<comment type="caution">
    <text evidence="3">The sequence shown here is derived from an EMBL/GenBank/DDBJ whole genome shotgun (WGS) entry which is preliminary data.</text>
</comment>
<keyword evidence="5" id="KW-1185">Reference proteome</keyword>
<sequence>MLGRCLLLALTVTVSACASDTGATPSATPSDTRGKLAAARPGYEASDVSDYHRRANDVMVACMKQNGLEFIPYIPAGEPKLSLGLSDEAFARQYGFGLSTLIDYQATGTSRIDPNVRIAQSLSVGARRVYSREKAACAERVRAEVGDPPGVMRGPLEEGEEITAVSDRANADPRIAAARDAYSRCIAEKGYRGSTGEDLSSRFFEDTVPYRTAYESHVATLVQAGKDSSGVRLDSVLTGEQRVRLRQIQQAEIKAAVADWECGKVLYPVVTEVHQEYMDRYLTGEK</sequence>
<organism evidence="3 4">
    <name type="scientific">Salinispora arenicola</name>
    <dbReference type="NCBI Taxonomy" id="168697"/>
    <lineage>
        <taxon>Bacteria</taxon>
        <taxon>Bacillati</taxon>
        <taxon>Actinomycetota</taxon>
        <taxon>Actinomycetes</taxon>
        <taxon>Micromonosporales</taxon>
        <taxon>Micromonosporaceae</taxon>
        <taxon>Salinispora</taxon>
    </lineage>
</organism>
<reference evidence="3 4" key="1">
    <citation type="submission" date="2019-06" db="EMBL/GenBank/DDBJ databases">
        <title>Sequencing the genomes of 1000 actinobacteria strains.</title>
        <authorList>
            <person name="Klenk H.-P."/>
        </authorList>
    </citation>
    <scope>NUCLEOTIDE SEQUENCE [LARGE SCALE GENOMIC DNA]</scope>
    <source>
        <strain evidence="3 4">DSM 44819</strain>
    </source>
</reference>
<keyword evidence="1" id="KW-0732">Signal</keyword>
<name>A0A542XIJ8_SALAC</name>
<evidence type="ECO:0000313" key="3">
    <source>
        <dbReference type="EMBL" id="TQL35637.1"/>
    </source>
</evidence>
<dbReference type="EMBL" id="BOQM01000002">
    <property type="protein sequence ID" value="GIM81761.1"/>
    <property type="molecule type" value="Genomic_DNA"/>
</dbReference>
<evidence type="ECO:0000313" key="2">
    <source>
        <dbReference type="EMBL" id="GIM81761.1"/>
    </source>
</evidence>
<evidence type="ECO:0000313" key="4">
    <source>
        <dbReference type="Proteomes" id="UP000315983"/>
    </source>
</evidence>
<dbReference type="AlphaFoldDB" id="A0A542XIJ8"/>
<evidence type="ECO:0000313" key="5">
    <source>
        <dbReference type="Proteomes" id="UP000677457"/>
    </source>
</evidence>
<accession>A0A542XIJ8</accession>
<evidence type="ECO:0008006" key="6">
    <source>
        <dbReference type="Google" id="ProtNLM"/>
    </source>
</evidence>
<proteinExistence type="predicted"/>
<feature type="chain" id="PRO_5021865678" description="Lipoprotein" evidence="1">
    <location>
        <begin position="19"/>
        <end position="286"/>
    </location>
</feature>
<dbReference type="Proteomes" id="UP000315983">
    <property type="component" value="Unassembled WGS sequence"/>
</dbReference>
<evidence type="ECO:0000256" key="1">
    <source>
        <dbReference type="SAM" id="SignalP"/>
    </source>
</evidence>
<dbReference type="EMBL" id="VFOL01000001">
    <property type="protein sequence ID" value="TQL35637.1"/>
    <property type="molecule type" value="Genomic_DNA"/>
</dbReference>
<feature type="signal peptide" evidence="1">
    <location>
        <begin position="1"/>
        <end position="18"/>
    </location>
</feature>
<dbReference type="Proteomes" id="UP000677457">
    <property type="component" value="Unassembled WGS sequence"/>
</dbReference>